<proteinExistence type="predicted"/>
<evidence type="ECO:0000313" key="2">
    <source>
        <dbReference type="EMBL" id="BAD17111.1"/>
    </source>
</evidence>
<dbReference type="EMBL" id="AP005002">
    <property type="protein sequence ID" value="BAD17226.1"/>
    <property type="molecule type" value="Genomic_DNA"/>
</dbReference>
<dbReference type="AlphaFoldDB" id="Q6Z6F2"/>
<reference evidence="2" key="2">
    <citation type="submission" date="2002-03" db="EMBL/GenBank/DDBJ databases">
        <title>Oryza sativa nipponbare(GA3) genomic DNA, chromosome 2, PAC clone:P0539D10.</title>
        <authorList>
            <person name="Sasaki T."/>
            <person name="Matsumoto T."/>
            <person name="Yamamoto K."/>
        </authorList>
    </citation>
    <scope>NUCLEOTIDE SEQUENCE</scope>
</reference>
<reference evidence="3" key="1">
    <citation type="submission" date="2002-03" db="EMBL/GenBank/DDBJ databases">
        <title>Oryza sativa nipponbare(GA3) genomic DNA, chromosome 2, PAC clone:P0486G03.</title>
        <authorList>
            <person name="Sasaki T."/>
            <person name="Matsumoto T."/>
            <person name="Yamamoto K."/>
        </authorList>
    </citation>
    <scope>NUCLEOTIDE SEQUENCE</scope>
</reference>
<gene>
    <name evidence="3" type="ORF">P0486G03.38</name>
    <name evidence="2" type="ORF">P0539D10.14</name>
</gene>
<feature type="compositionally biased region" description="Basic and acidic residues" evidence="1">
    <location>
        <begin position="64"/>
        <end position="91"/>
    </location>
</feature>
<sequence>MIDRSCPVSKLARHRATASAASEPPVEGGVQSLRDGRPAWRRGRRWRGHRRHSGPRPPPPPMRQNREEKRGREKREGREREREEEEGKDKGIFLIIMSRKRHVE</sequence>
<dbReference type="Proteomes" id="UP000000763">
    <property type="component" value="Chromosome 2"/>
</dbReference>
<reference evidence="4" key="3">
    <citation type="journal article" date="2005" name="Nature">
        <title>The map-based sequence of the rice genome.</title>
        <authorList>
            <consortium name="International rice genome sequencing project (IRGSP)"/>
            <person name="Matsumoto T."/>
            <person name="Wu J."/>
            <person name="Kanamori H."/>
            <person name="Katayose Y."/>
            <person name="Fujisawa M."/>
            <person name="Namiki N."/>
            <person name="Mizuno H."/>
            <person name="Yamamoto K."/>
            <person name="Antonio B.A."/>
            <person name="Baba T."/>
            <person name="Sakata K."/>
            <person name="Nagamura Y."/>
            <person name="Aoki H."/>
            <person name="Arikawa K."/>
            <person name="Arita K."/>
            <person name="Bito T."/>
            <person name="Chiden Y."/>
            <person name="Fujitsuka N."/>
            <person name="Fukunaka R."/>
            <person name="Hamada M."/>
            <person name="Harada C."/>
            <person name="Hayashi A."/>
            <person name="Hijishita S."/>
            <person name="Honda M."/>
            <person name="Hosokawa S."/>
            <person name="Ichikawa Y."/>
            <person name="Idonuma A."/>
            <person name="Iijima M."/>
            <person name="Ikeda M."/>
            <person name="Ikeno M."/>
            <person name="Ito K."/>
            <person name="Ito S."/>
            <person name="Ito T."/>
            <person name="Ito Y."/>
            <person name="Ito Y."/>
            <person name="Iwabuchi A."/>
            <person name="Kamiya K."/>
            <person name="Karasawa W."/>
            <person name="Kurita K."/>
            <person name="Katagiri S."/>
            <person name="Kikuta A."/>
            <person name="Kobayashi H."/>
            <person name="Kobayashi N."/>
            <person name="Machita K."/>
            <person name="Maehara T."/>
            <person name="Masukawa M."/>
            <person name="Mizubayashi T."/>
            <person name="Mukai Y."/>
            <person name="Nagasaki H."/>
            <person name="Nagata Y."/>
            <person name="Naito S."/>
            <person name="Nakashima M."/>
            <person name="Nakama Y."/>
            <person name="Nakamichi Y."/>
            <person name="Nakamura M."/>
            <person name="Meguro A."/>
            <person name="Negishi M."/>
            <person name="Ohta I."/>
            <person name="Ohta T."/>
            <person name="Okamoto M."/>
            <person name="Ono N."/>
            <person name="Saji S."/>
            <person name="Sakaguchi M."/>
            <person name="Sakai K."/>
            <person name="Shibata M."/>
            <person name="Shimokawa T."/>
            <person name="Song J."/>
            <person name="Takazaki Y."/>
            <person name="Terasawa K."/>
            <person name="Tsugane M."/>
            <person name="Tsuji K."/>
            <person name="Ueda S."/>
            <person name="Waki K."/>
            <person name="Yamagata H."/>
            <person name="Yamamoto M."/>
            <person name="Yamamoto S."/>
            <person name="Yamane H."/>
            <person name="Yoshiki S."/>
            <person name="Yoshihara R."/>
            <person name="Yukawa K."/>
            <person name="Zhong H."/>
            <person name="Yano M."/>
            <person name="Yuan Q."/>
            <person name="Ouyang S."/>
            <person name="Liu J."/>
            <person name="Jones K.M."/>
            <person name="Gansberger K."/>
            <person name="Moffat K."/>
            <person name="Hill J."/>
            <person name="Bera J."/>
            <person name="Fadrosh D."/>
            <person name="Jin S."/>
            <person name="Johri S."/>
            <person name="Kim M."/>
            <person name="Overton L."/>
            <person name="Reardon M."/>
            <person name="Tsitrin T."/>
            <person name="Vuong H."/>
            <person name="Weaver B."/>
            <person name="Ciecko A."/>
            <person name="Tallon L."/>
            <person name="Jackson J."/>
            <person name="Pai G."/>
            <person name="Aken S.V."/>
            <person name="Utterback T."/>
            <person name="Reidmuller S."/>
            <person name="Feldblyum T."/>
            <person name="Hsiao J."/>
            <person name="Zismann V."/>
            <person name="Iobst S."/>
            <person name="de Vazeille A.R."/>
            <person name="Buell C.R."/>
            <person name="Ying K."/>
            <person name="Li Y."/>
            <person name="Lu T."/>
            <person name="Huang Y."/>
            <person name="Zhao Q."/>
            <person name="Feng Q."/>
            <person name="Zhang L."/>
            <person name="Zhu J."/>
            <person name="Weng Q."/>
            <person name="Mu J."/>
            <person name="Lu Y."/>
            <person name="Fan D."/>
            <person name="Liu Y."/>
            <person name="Guan J."/>
            <person name="Zhang Y."/>
            <person name="Yu S."/>
            <person name="Liu X."/>
            <person name="Zhang Y."/>
            <person name="Hong G."/>
            <person name="Han B."/>
            <person name="Choisne N."/>
            <person name="Demange N."/>
            <person name="Orjeda G."/>
            <person name="Samain S."/>
            <person name="Cattolico L."/>
            <person name="Pelletier E."/>
            <person name="Couloux A."/>
            <person name="Segurens B."/>
            <person name="Wincker P."/>
            <person name="D'Hont A."/>
            <person name="Scarpelli C."/>
            <person name="Weissenbach J."/>
            <person name="Salanoubat M."/>
            <person name="Quetier F."/>
            <person name="Yu Y."/>
            <person name="Kim H.R."/>
            <person name="Rambo T."/>
            <person name="Currie J."/>
            <person name="Collura K."/>
            <person name="Luo M."/>
            <person name="Yang T."/>
            <person name="Ammiraju J.S.S."/>
            <person name="Engler F."/>
            <person name="Soderlund C."/>
            <person name="Wing R.A."/>
            <person name="Palmer L.E."/>
            <person name="de la Bastide M."/>
            <person name="Spiegel L."/>
            <person name="Nascimento L."/>
            <person name="Zutavern T."/>
            <person name="O'Shaughnessy A."/>
            <person name="Dike S."/>
            <person name="Dedhia N."/>
            <person name="Preston R."/>
            <person name="Balija V."/>
            <person name="McCombie W.R."/>
            <person name="Chow T."/>
            <person name="Chen H."/>
            <person name="Chung M."/>
            <person name="Chen C."/>
            <person name="Shaw J."/>
            <person name="Wu H."/>
            <person name="Hsiao K."/>
            <person name="Chao Y."/>
            <person name="Chu M."/>
            <person name="Cheng C."/>
            <person name="Hour A."/>
            <person name="Lee P."/>
            <person name="Lin S."/>
            <person name="Lin Y."/>
            <person name="Liou J."/>
            <person name="Liu S."/>
            <person name="Hsing Y."/>
            <person name="Raghuvanshi S."/>
            <person name="Mohanty A."/>
            <person name="Bharti A.K."/>
            <person name="Gaur A."/>
            <person name="Gupta V."/>
            <person name="Kumar D."/>
            <person name="Ravi V."/>
            <person name="Vij S."/>
            <person name="Kapur A."/>
            <person name="Khurana P."/>
            <person name="Khurana P."/>
            <person name="Khurana J.P."/>
            <person name="Tyagi A.K."/>
            <person name="Gaikwad K."/>
            <person name="Singh A."/>
            <person name="Dalal V."/>
            <person name="Srivastava S."/>
            <person name="Dixit A."/>
            <person name="Pal A.K."/>
            <person name="Ghazi I.A."/>
            <person name="Yadav M."/>
            <person name="Pandit A."/>
            <person name="Bhargava A."/>
            <person name="Sureshbabu K."/>
            <person name="Batra K."/>
            <person name="Sharma T.R."/>
            <person name="Mohapatra T."/>
            <person name="Singh N.K."/>
            <person name="Messing J."/>
            <person name="Nelson A.B."/>
            <person name="Fuks G."/>
            <person name="Kavchok S."/>
            <person name="Keizer G."/>
            <person name="Linton E."/>
            <person name="Llaca V."/>
            <person name="Song R."/>
            <person name="Tanyolac B."/>
            <person name="Young S."/>
            <person name="Ho-Il K."/>
            <person name="Hahn J.H."/>
            <person name="Sangsakoo G."/>
            <person name="Vanavichit A."/>
            <person name="de Mattos Luiz.A.T."/>
            <person name="Zimmer P.D."/>
            <person name="Malone G."/>
            <person name="Dellagostin O."/>
            <person name="de Oliveira A.C."/>
            <person name="Bevan M."/>
            <person name="Bancroft I."/>
            <person name="Minx P."/>
            <person name="Cordum H."/>
            <person name="Wilson R."/>
            <person name="Cheng Z."/>
            <person name="Jin W."/>
            <person name="Jiang J."/>
            <person name="Leong S.A."/>
            <person name="Iwama H."/>
            <person name="Gojobori T."/>
            <person name="Itoh T."/>
            <person name="Niimura Y."/>
            <person name="Fujii Y."/>
            <person name="Habara T."/>
            <person name="Sakai H."/>
            <person name="Sato Y."/>
            <person name="Wilson G."/>
            <person name="Kumar K."/>
            <person name="McCouch S."/>
            <person name="Juretic N."/>
            <person name="Hoen D."/>
            <person name="Wright S."/>
            <person name="Bruskiewich R."/>
            <person name="Bureau T."/>
            <person name="Miyao A."/>
            <person name="Hirochika H."/>
            <person name="Nishikawa T."/>
            <person name="Kadowaki K."/>
            <person name="Sugiura M."/>
            <person name="Burr B."/>
            <person name="Sasaki T."/>
        </authorList>
    </citation>
    <scope>NUCLEOTIDE SEQUENCE [LARGE SCALE GENOMIC DNA]</scope>
    <source>
        <strain evidence="4">cv. Nipponbare</strain>
    </source>
</reference>
<name>Q6Z6F2_ORYSJ</name>
<accession>Q6Z6F2</accession>
<feature type="region of interest" description="Disordered" evidence="1">
    <location>
        <begin position="1"/>
        <end position="104"/>
    </location>
</feature>
<reference evidence="4" key="4">
    <citation type="journal article" date="2008" name="Nucleic Acids Res.">
        <title>The rice annotation project database (RAP-DB): 2008 update.</title>
        <authorList>
            <consortium name="The rice annotation project (RAP)"/>
        </authorList>
    </citation>
    <scope>GENOME REANNOTATION</scope>
    <source>
        <strain evidence="4">cv. Nipponbare</strain>
    </source>
</reference>
<feature type="compositionally biased region" description="Basic residues" evidence="1">
    <location>
        <begin position="39"/>
        <end position="54"/>
    </location>
</feature>
<organism evidence="3 4">
    <name type="scientific">Oryza sativa subsp. japonica</name>
    <name type="common">Rice</name>
    <dbReference type="NCBI Taxonomy" id="39947"/>
    <lineage>
        <taxon>Eukaryota</taxon>
        <taxon>Viridiplantae</taxon>
        <taxon>Streptophyta</taxon>
        <taxon>Embryophyta</taxon>
        <taxon>Tracheophyta</taxon>
        <taxon>Spermatophyta</taxon>
        <taxon>Magnoliopsida</taxon>
        <taxon>Liliopsida</taxon>
        <taxon>Poales</taxon>
        <taxon>Poaceae</taxon>
        <taxon>BOP clade</taxon>
        <taxon>Oryzoideae</taxon>
        <taxon>Oryzeae</taxon>
        <taxon>Oryzinae</taxon>
        <taxon>Oryza</taxon>
        <taxon>Oryza sativa</taxon>
    </lineage>
</organism>
<evidence type="ECO:0000313" key="3">
    <source>
        <dbReference type="EMBL" id="BAD17226.1"/>
    </source>
</evidence>
<dbReference type="EMBL" id="AP004817">
    <property type="protein sequence ID" value="BAD17111.1"/>
    <property type="molecule type" value="Genomic_DNA"/>
</dbReference>
<protein>
    <submittedName>
        <fullName evidence="3">Uncharacterized protein</fullName>
    </submittedName>
</protein>
<evidence type="ECO:0000256" key="1">
    <source>
        <dbReference type="SAM" id="MobiDB-lite"/>
    </source>
</evidence>
<evidence type="ECO:0000313" key="4">
    <source>
        <dbReference type="Proteomes" id="UP000000763"/>
    </source>
</evidence>